<comment type="similarity">
    <text evidence="1">Belongs to the CFA/CMAS family.</text>
</comment>
<keyword evidence="3" id="KW-0808">Transferase</keyword>
<dbReference type="GO" id="GO:0032259">
    <property type="term" value="P:methylation"/>
    <property type="evidence" value="ECO:0007669"/>
    <property type="project" value="UniProtKB-KW"/>
</dbReference>
<dbReference type="InterPro" id="IPR003333">
    <property type="entry name" value="CMAS"/>
</dbReference>
<feature type="transmembrane region" description="Helical" evidence="6">
    <location>
        <begin position="6"/>
        <end position="26"/>
    </location>
</feature>
<evidence type="ECO:0000313" key="8">
    <source>
        <dbReference type="Proteomes" id="UP000024404"/>
    </source>
</evidence>
<dbReference type="InterPro" id="IPR050723">
    <property type="entry name" value="CFA/CMAS"/>
</dbReference>
<proteinExistence type="inferred from homology"/>
<evidence type="ECO:0000256" key="1">
    <source>
        <dbReference type="ARBA" id="ARBA00010815"/>
    </source>
</evidence>
<dbReference type="EnsemblMetazoa" id="OVOC10396.1">
    <property type="protein sequence ID" value="OVOC10396.1"/>
    <property type="gene ID" value="WBGene00247205"/>
</dbReference>
<dbReference type="Gene3D" id="3.40.50.150">
    <property type="entry name" value="Vaccinia Virus protein VP39"/>
    <property type="match status" value="1"/>
</dbReference>
<dbReference type="CDD" id="cd02440">
    <property type="entry name" value="AdoMet_MTases"/>
    <property type="match status" value="1"/>
</dbReference>
<accession>A0A8R1XNG0</accession>
<dbReference type="EMBL" id="CMVM020000336">
    <property type="status" value="NOT_ANNOTATED_CDS"/>
    <property type="molecule type" value="Genomic_DNA"/>
</dbReference>
<reference evidence="7" key="2">
    <citation type="submission" date="2022-06" db="UniProtKB">
        <authorList>
            <consortium name="EnsemblMetazoa"/>
        </authorList>
    </citation>
    <scope>IDENTIFICATION</scope>
</reference>
<evidence type="ECO:0000256" key="5">
    <source>
        <dbReference type="ARBA" id="ARBA00023098"/>
    </source>
</evidence>
<sequence>MIVNEQYYSGFNLYSIILRIIFIPIIKRYFNGIIRDAPESLALFLPSVNCKLHFGGTDERVIQSNKSDDIMPVTLLLHKPINFCFQILLDPKIGLGEAYMLEDWDVQSRIQDFLALLIRAKRYNAAIKLKQTNGWLRKLFNLLIYLIIRSIRSVMSLINVMQHYYRANSLYGSTKNIHEHYDLGNDMFNLFLDPSMTYSCAIFEVIPSYTITHSDNKLLEEAQMRKYDRAFDIINLKSDDRILEIGCGWGACAIRAVKYYGCQWTGLTISMEQFKIAQQRISDNGLQDKINFKLLDYRLENDVYDKIIAIEMIEAVGHEYLPQFFETIRDRLRPGGKAYLQAIICPNLNYERYCRSSDFIKKHIFPGGHMPSEQAIREALPPELTITKMIHIGHHYSPTLDLWYCAWNEHEEEILKLGYSKKFHRKWQFYFALCSALFRYSHINDVQILIEKSSFAPFNYIINSKS</sequence>
<name>A0A8R1XNG0_ONCVO</name>
<dbReference type="Proteomes" id="UP000024404">
    <property type="component" value="Unassembled WGS sequence"/>
</dbReference>
<dbReference type="GO" id="GO:0008610">
    <property type="term" value="P:lipid biosynthetic process"/>
    <property type="evidence" value="ECO:0007669"/>
    <property type="project" value="InterPro"/>
</dbReference>
<evidence type="ECO:0000256" key="2">
    <source>
        <dbReference type="ARBA" id="ARBA00022603"/>
    </source>
</evidence>
<dbReference type="GO" id="GO:0008168">
    <property type="term" value="F:methyltransferase activity"/>
    <property type="evidence" value="ECO:0007669"/>
    <property type="project" value="UniProtKB-KW"/>
</dbReference>
<evidence type="ECO:0000256" key="4">
    <source>
        <dbReference type="ARBA" id="ARBA00022691"/>
    </source>
</evidence>
<dbReference type="Pfam" id="PF02353">
    <property type="entry name" value="CMAS"/>
    <property type="match status" value="1"/>
</dbReference>
<dbReference type="PANTHER" id="PTHR43667">
    <property type="entry name" value="CYCLOPROPANE-FATTY-ACYL-PHOSPHOLIPID SYNTHASE"/>
    <property type="match status" value="1"/>
</dbReference>
<keyword evidence="2" id="KW-0489">Methyltransferase</keyword>
<reference evidence="8" key="1">
    <citation type="submission" date="2013-10" db="EMBL/GenBank/DDBJ databases">
        <title>Genome sequencing of Onchocerca volvulus.</title>
        <authorList>
            <person name="Cotton J."/>
            <person name="Tsai J."/>
            <person name="Stanley E."/>
            <person name="Tracey A."/>
            <person name="Holroyd N."/>
            <person name="Lustigman S."/>
            <person name="Berriman M."/>
        </authorList>
    </citation>
    <scope>NUCLEOTIDE SEQUENCE</scope>
</reference>
<dbReference type="SUPFAM" id="SSF53335">
    <property type="entry name" value="S-adenosyl-L-methionine-dependent methyltransferases"/>
    <property type="match status" value="1"/>
</dbReference>
<dbReference type="AlphaFoldDB" id="A0A8R1XNG0"/>
<dbReference type="InterPro" id="IPR029063">
    <property type="entry name" value="SAM-dependent_MTases_sf"/>
</dbReference>
<keyword evidence="4" id="KW-0949">S-adenosyl-L-methionine</keyword>
<dbReference type="PANTHER" id="PTHR43667:SF2">
    <property type="entry name" value="FATTY ACID C-METHYL TRANSFERASE"/>
    <property type="match status" value="1"/>
</dbReference>
<keyword evidence="5" id="KW-0443">Lipid metabolism</keyword>
<dbReference type="PIRSF" id="PIRSF003085">
    <property type="entry name" value="CMAS"/>
    <property type="match status" value="1"/>
</dbReference>
<protein>
    <recommendedName>
        <fullName evidence="9">Cyclopropane-fatty-acyl-phospholipid synthase</fullName>
    </recommendedName>
</protein>
<keyword evidence="6" id="KW-0812">Transmembrane</keyword>
<evidence type="ECO:0000256" key="3">
    <source>
        <dbReference type="ARBA" id="ARBA00022679"/>
    </source>
</evidence>
<organism evidence="7 8">
    <name type="scientific">Onchocerca volvulus</name>
    <dbReference type="NCBI Taxonomy" id="6282"/>
    <lineage>
        <taxon>Eukaryota</taxon>
        <taxon>Metazoa</taxon>
        <taxon>Ecdysozoa</taxon>
        <taxon>Nematoda</taxon>
        <taxon>Chromadorea</taxon>
        <taxon>Rhabditida</taxon>
        <taxon>Spirurina</taxon>
        <taxon>Spiruromorpha</taxon>
        <taxon>Filarioidea</taxon>
        <taxon>Onchocercidae</taxon>
        <taxon>Onchocerca</taxon>
    </lineage>
</organism>
<keyword evidence="6" id="KW-1133">Transmembrane helix</keyword>
<evidence type="ECO:0000313" key="7">
    <source>
        <dbReference type="EnsemblMetazoa" id="OVOC10396.1"/>
    </source>
</evidence>
<evidence type="ECO:0000256" key="6">
    <source>
        <dbReference type="SAM" id="Phobius"/>
    </source>
</evidence>
<evidence type="ECO:0008006" key="9">
    <source>
        <dbReference type="Google" id="ProtNLM"/>
    </source>
</evidence>
<keyword evidence="8" id="KW-1185">Reference proteome</keyword>
<keyword evidence="6" id="KW-0472">Membrane</keyword>